<evidence type="ECO:0000313" key="5">
    <source>
        <dbReference type="Proteomes" id="UP001196873"/>
    </source>
</evidence>
<dbReference type="GO" id="GO:0004315">
    <property type="term" value="F:3-oxoacyl-[acyl-carrier-protein] synthase activity"/>
    <property type="evidence" value="ECO:0007669"/>
    <property type="project" value="InterPro"/>
</dbReference>
<proteinExistence type="predicted"/>
<dbReference type="EMBL" id="JAHXRF010000006">
    <property type="protein sequence ID" value="MBW4865306.1"/>
    <property type="molecule type" value="Genomic_DNA"/>
</dbReference>
<sequence>MSFLRIKNIKVAGISACVPETIVRNTNSVVNNVHYDAESFVKSTGVAQRHMSEELTTSDLCYKATNKLLDDLGWERESIDVMLFVSQSQDFILPATSCILQDRLKLSKNCFCEDISLGCSGWTYGMATLASLMSSGEMKRGLLLAGDAKKHYPADDPLFGYAGTATAIEYIEGERGFYFNFGTDGSGYADIIVPEGGSRNPLSPDSFRKETVDGKEYSRLETRMKGMNVFLFATSKVPLSVKHLYEHYKLDLNSIDYLVLHQSNLKILNLIQRILKLPKEKVPTCLDEFGNTSSASIPITIVSRLSEKLNGNKKDITCCGYGVGLSWATLNMQVSNIKIPKVIFMANEEKDMNHLA</sequence>
<evidence type="ECO:0000256" key="1">
    <source>
        <dbReference type="ARBA" id="ARBA00023315"/>
    </source>
</evidence>
<evidence type="ECO:0000259" key="3">
    <source>
        <dbReference type="Pfam" id="PF08545"/>
    </source>
</evidence>
<keyword evidence="1" id="KW-0808">Transferase</keyword>
<dbReference type="InterPro" id="IPR013751">
    <property type="entry name" value="ACP_syn_III_N"/>
</dbReference>
<dbReference type="GO" id="GO:0006633">
    <property type="term" value="P:fatty acid biosynthetic process"/>
    <property type="evidence" value="ECO:0007669"/>
    <property type="project" value="InterPro"/>
</dbReference>
<dbReference type="RefSeq" id="WP_219427578.1">
    <property type="nucleotide sequence ID" value="NZ_CAUTBY010000074.1"/>
</dbReference>
<accession>A0AAW4NRH4</accession>
<dbReference type="PANTHER" id="PTHR34069">
    <property type="entry name" value="3-OXOACYL-[ACYL-CARRIER-PROTEIN] SYNTHASE 3"/>
    <property type="match status" value="1"/>
</dbReference>
<evidence type="ECO:0000313" key="4">
    <source>
        <dbReference type="EMBL" id="MBW4865306.1"/>
    </source>
</evidence>
<dbReference type="InterPro" id="IPR013747">
    <property type="entry name" value="ACP_syn_III_C"/>
</dbReference>
<dbReference type="GO" id="GO:0044550">
    <property type="term" value="P:secondary metabolite biosynthetic process"/>
    <property type="evidence" value="ECO:0007669"/>
    <property type="project" value="TreeGrafter"/>
</dbReference>
<organism evidence="4 5">
    <name type="scientific">Segatella salivae</name>
    <dbReference type="NCBI Taxonomy" id="228604"/>
    <lineage>
        <taxon>Bacteria</taxon>
        <taxon>Pseudomonadati</taxon>
        <taxon>Bacteroidota</taxon>
        <taxon>Bacteroidia</taxon>
        <taxon>Bacteroidales</taxon>
        <taxon>Prevotellaceae</taxon>
        <taxon>Segatella</taxon>
    </lineage>
</organism>
<dbReference type="Proteomes" id="UP001196873">
    <property type="component" value="Unassembled WGS sequence"/>
</dbReference>
<name>A0AAW4NRH4_9BACT</name>
<dbReference type="CDD" id="cd00830">
    <property type="entry name" value="KAS_III"/>
    <property type="match status" value="1"/>
</dbReference>
<feature type="domain" description="Beta-ketoacyl-[acyl-carrier-protein] synthase III C-terminal" evidence="2">
    <location>
        <begin position="248"/>
        <end position="330"/>
    </location>
</feature>
<comment type="caution">
    <text evidence="4">The sequence shown here is derived from an EMBL/GenBank/DDBJ whole genome shotgun (WGS) entry which is preliminary data.</text>
</comment>
<gene>
    <name evidence="4" type="ORF">KZY68_04610</name>
</gene>
<protein>
    <submittedName>
        <fullName evidence="4">Ketoacyl-ACP synthase III</fullName>
    </submittedName>
</protein>
<keyword evidence="1" id="KW-0012">Acyltransferase</keyword>
<reference evidence="4" key="1">
    <citation type="submission" date="2021-07" db="EMBL/GenBank/DDBJ databases">
        <title>Genomic diversity and antimicrobial resistance of Prevotella spp. isolated from chronic lung disease airways.</title>
        <authorList>
            <person name="Webb K.A."/>
            <person name="Olagoke O.S."/>
            <person name="Baird T."/>
            <person name="Neill J."/>
            <person name="Pham A."/>
            <person name="Wells T.J."/>
            <person name="Ramsay K.A."/>
            <person name="Bell S.C."/>
            <person name="Sarovich D.S."/>
            <person name="Price E.P."/>
        </authorList>
    </citation>
    <scope>NUCLEOTIDE SEQUENCE</scope>
    <source>
        <strain evidence="4">SCHI0047.S.3</strain>
    </source>
</reference>
<feature type="domain" description="Beta-ketoacyl-[acyl-carrier-protein] synthase III N-terminal" evidence="3">
    <location>
        <begin position="114"/>
        <end position="185"/>
    </location>
</feature>
<dbReference type="Pfam" id="PF08545">
    <property type="entry name" value="ACP_syn_III"/>
    <property type="match status" value="1"/>
</dbReference>
<dbReference type="PANTHER" id="PTHR34069:SF2">
    <property type="entry name" value="BETA-KETOACYL-[ACYL-CARRIER-PROTEIN] SYNTHASE III"/>
    <property type="match status" value="1"/>
</dbReference>
<dbReference type="Pfam" id="PF08541">
    <property type="entry name" value="ACP_syn_III_C"/>
    <property type="match status" value="1"/>
</dbReference>
<evidence type="ECO:0000259" key="2">
    <source>
        <dbReference type="Pfam" id="PF08541"/>
    </source>
</evidence>
<dbReference type="AlphaFoldDB" id="A0AAW4NRH4"/>